<feature type="domain" description="Peptidase C14 caspase" evidence="2">
    <location>
        <begin position="6"/>
        <end position="226"/>
    </location>
</feature>
<dbReference type="InterPro" id="IPR008629">
    <property type="entry name" value="GUN4-like"/>
</dbReference>
<protein>
    <recommendedName>
        <fullName evidence="6">GUN4-like domain-containing protein</fullName>
    </recommendedName>
</protein>
<evidence type="ECO:0000259" key="3">
    <source>
        <dbReference type="Pfam" id="PF05419"/>
    </source>
</evidence>
<dbReference type="Proteomes" id="UP000192439">
    <property type="component" value="Chromosome"/>
</dbReference>
<feature type="domain" description="GUN4-like" evidence="3">
    <location>
        <begin position="509"/>
        <end position="629"/>
    </location>
</feature>
<dbReference type="InterPro" id="IPR037215">
    <property type="entry name" value="GUN4-like_sf"/>
</dbReference>
<keyword evidence="5" id="KW-1185">Reference proteome</keyword>
<reference evidence="4 5" key="1">
    <citation type="journal article" date="2018" name="Harmful Algae">
        <title>The highly heterogeneous methylated genomes and diverse restriction-modification systems of bloom-forming Microcystis.</title>
        <authorList>
            <person name="Zhao L."/>
            <person name="Song Y."/>
            <person name="Li L."/>
            <person name="Gan N."/>
            <person name="Brand J.J."/>
            <person name="Song L."/>
        </authorList>
    </citation>
    <scope>NUCLEOTIDE SEQUENCE [LARGE SCALE GENOMIC DNA]</scope>
    <source>
        <strain evidence="4 5">PCC 7806SL</strain>
    </source>
</reference>
<dbReference type="Gene3D" id="1.10.10.1770">
    <property type="entry name" value="Gun4-like"/>
    <property type="match status" value="2"/>
</dbReference>
<evidence type="ECO:0000256" key="1">
    <source>
        <dbReference type="SAM" id="MobiDB-lite"/>
    </source>
</evidence>
<accession>A0AB33BG35</accession>
<dbReference type="GO" id="GO:0046906">
    <property type="term" value="F:tetrapyrrole binding"/>
    <property type="evidence" value="ECO:0007669"/>
    <property type="project" value="TreeGrafter"/>
</dbReference>
<sequence>MANHGLIIGINQYQRLKPLKCAKQDAVEMARYCRDEINFEEVFLFTDDSDPITAPNGSQQETKPTYTNLMAFLHDFFESQRLETGDNFWFFFSGHGLRHQGQDYLVPSEGHPTLIEQTTISLNYVTQRLRRCGADNIILFLDACRNENDFSNKSVGWQKQQGVITIASCSPTEESYEIPELQQGSFTYSLLEALRIQGENNCATVERLCNRLRERIPEINRQHNKPPQTLHSIVEPNYKNHLILLPKQATLADIGLLREEALDLEGDGRLEEAKQLMRRVLALDPTNPKVLKVYDRITLKLAQQPVPPSPKTEPINRESAKTITETPKPAAQPEIELKSAKGIDYRNLEDLLKRQQWKEADNETARVMLQAANRTKEGWLRVEDMDNFPCEDLRTIDQLWVKYSGGRFGFSVQAKIYRELGGTRQYNRRVWDAFGDRVGWRVNNSWIFYNDVTFDLKAPLGHLPGQRILLGGPWRVGEACRSIFSRVETCKTITETPKPAALEEIELKSAKGIDYRNLEDLLKRQQWKQADDETATVMLQVANRTNEGWLRVEDIDNFPCEDLRTIDQLWVKYSGGRFGFSVQAKIYRELGGTREYNERVWNAFGDRVGWRVNNSWIYYKNVTFDLKPPLRPPITHPHFPYFMGIEGGFLGVGWVWGLVSSLASRLVKCNI</sequence>
<evidence type="ECO:0000259" key="2">
    <source>
        <dbReference type="Pfam" id="PF00656"/>
    </source>
</evidence>
<organism evidence="4 5">
    <name type="scientific">Microcystis aeruginosa PCC 7806SL</name>
    <dbReference type="NCBI Taxonomy" id="1903187"/>
    <lineage>
        <taxon>Bacteria</taxon>
        <taxon>Bacillati</taxon>
        <taxon>Cyanobacteriota</taxon>
        <taxon>Cyanophyceae</taxon>
        <taxon>Oscillatoriophycideae</taxon>
        <taxon>Chroococcales</taxon>
        <taxon>Microcystaceae</taxon>
        <taxon>Microcystis</taxon>
    </lineage>
</organism>
<dbReference type="CDD" id="cd16383">
    <property type="entry name" value="GUN4"/>
    <property type="match status" value="2"/>
</dbReference>
<dbReference type="InterPro" id="IPR011600">
    <property type="entry name" value="Pept_C14_caspase"/>
</dbReference>
<feature type="region of interest" description="Disordered" evidence="1">
    <location>
        <begin position="304"/>
        <end position="330"/>
    </location>
</feature>
<dbReference type="AlphaFoldDB" id="A0AB33BG35"/>
<dbReference type="InterPro" id="IPR029030">
    <property type="entry name" value="Caspase-like_dom_sf"/>
</dbReference>
<proteinExistence type="predicted"/>
<evidence type="ECO:0000313" key="5">
    <source>
        <dbReference type="Proteomes" id="UP000192439"/>
    </source>
</evidence>
<name>A0AB33BG35_MICA7</name>
<dbReference type="RefSeq" id="WP_036400581.1">
    <property type="nucleotide sequence ID" value="NZ_CP020771.1"/>
</dbReference>
<dbReference type="GO" id="GO:0004197">
    <property type="term" value="F:cysteine-type endopeptidase activity"/>
    <property type="evidence" value="ECO:0007669"/>
    <property type="project" value="InterPro"/>
</dbReference>
<evidence type="ECO:0000313" key="4">
    <source>
        <dbReference type="EMBL" id="ARI80205.1"/>
    </source>
</evidence>
<dbReference type="GO" id="GO:0006508">
    <property type="term" value="P:proteolysis"/>
    <property type="evidence" value="ECO:0007669"/>
    <property type="project" value="InterPro"/>
</dbReference>
<dbReference type="Gene3D" id="1.25.40.620">
    <property type="match status" value="2"/>
</dbReference>
<dbReference type="Pfam" id="PF05419">
    <property type="entry name" value="GUN4"/>
    <property type="match status" value="2"/>
</dbReference>
<dbReference type="PANTHER" id="PTHR34800">
    <property type="entry name" value="TETRAPYRROLE-BINDING PROTEIN, CHLOROPLASTIC"/>
    <property type="match status" value="1"/>
</dbReference>
<dbReference type="Pfam" id="PF00656">
    <property type="entry name" value="Peptidase_C14"/>
    <property type="match status" value="1"/>
</dbReference>
<dbReference type="SUPFAM" id="SSF52129">
    <property type="entry name" value="Caspase-like"/>
    <property type="match status" value="1"/>
</dbReference>
<dbReference type="Gene3D" id="3.40.50.1460">
    <property type="match status" value="1"/>
</dbReference>
<dbReference type="EMBL" id="CP020771">
    <property type="protein sequence ID" value="ARI80205.1"/>
    <property type="molecule type" value="Genomic_DNA"/>
</dbReference>
<gene>
    <name evidence="4" type="ORF">BH695_0924</name>
</gene>
<feature type="domain" description="GUN4-like" evidence="3">
    <location>
        <begin position="339"/>
        <end position="469"/>
    </location>
</feature>
<dbReference type="SUPFAM" id="SSF140869">
    <property type="entry name" value="GUN4-like"/>
    <property type="match status" value="2"/>
</dbReference>
<dbReference type="PANTHER" id="PTHR34800:SF1">
    <property type="entry name" value="TETRAPYRROLE-BINDING PROTEIN, CHLOROPLASTIC"/>
    <property type="match status" value="1"/>
</dbReference>
<evidence type="ECO:0008006" key="6">
    <source>
        <dbReference type="Google" id="ProtNLM"/>
    </source>
</evidence>